<evidence type="ECO:0000256" key="5">
    <source>
        <dbReference type="RuleBase" id="RU362022"/>
    </source>
</evidence>
<dbReference type="EC" id="2.1.1.100" evidence="5"/>
<comment type="subcellular location">
    <subcellularLocation>
        <location evidence="5">Endoplasmic reticulum membrane</location>
        <topology evidence="5">Multi-pass membrane protein</topology>
    </subcellularLocation>
    <subcellularLocation>
        <location evidence="1">Membrane</location>
        <topology evidence="1">Multi-pass membrane protein</topology>
    </subcellularLocation>
</comment>
<evidence type="ECO:0000256" key="1">
    <source>
        <dbReference type="ARBA" id="ARBA00004141"/>
    </source>
</evidence>
<evidence type="ECO:0000256" key="3">
    <source>
        <dbReference type="ARBA" id="ARBA00022989"/>
    </source>
</evidence>
<proteinExistence type="inferred from homology"/>
<keyword evidence="5" id="KW-0256">Endoplasmic reticulum</keyword>
<evidence type="ECO:0000256" key="6">
    <source>
        <dbReference type="SAM" id="SignalP"/>
    </source>
</evidence>
<sequence>MYSKILAILFQTYLVVKASTPPNYIPIKEILTRKSLKGIIVSDILPKLFSVLVITQTSLYLYVMYQQENGSIPILPDVNHKFSEWNRLEIFCHLCNFVGCLLRFWCFDTLKAFFTFNVMIKKEHELIAKGPYSLLAHPSASIFCTFKYEPFSQCNHYIPVYFPFQLSNILSSLWFKAFQVSLLAVTIYRRVVHEEMVLKNHFGLKWDIYFRQRKRFIPYVF</sequence>
<dbReference type="InterPro" id="IPR007269">
    <property type="entry name" value="ICMT_MeTrfase"/>
</dbReference>
<comment type="caution">
    <text evidence="7">The sequence shown here is derived from an EMBL/GenBank/DDBJ whole genome shotgun (WGS) entry which is preliminary data.</text>
</comment>
<keyword evidence="5" id="KW-0949">S-adenosyl-L-methionine</keyword>
<dbReference type="Pfam" id="PF04140">
    <property type="entry name" value="ICMT"/>
    <property type="match status" value="1"/>
</dbReference>
<keyword evidence="5" id="KW-0489">Methyltransferase</keyword>
<dbReference type="GO" id="GO:0005789">
    <property type="term" value="C:endoplasmic reticulum membrane"/>
    <property type="evidence" value="ECO:0007669"/>
    <property type="project" value="UniProtKB-SubCell"/>
</dbReference>
<gene>
    <name evidence="7" type="ORF">FWILDA_LOCUS6692</name>
</gene>
<feature type="signal peptide" evidence="6">
    <location>
        <begin position="1"/>
        <end position="18"/>
    </location>
</feature>
<protein>
    <recommendedName>
        <fullName evidence="5">Protein-S-isoprenylcysteine O-methyltransferase</fullName>
        <ecNumber evidence="5">2.1.1.100</ecNumber>
    </recommendedName>
</protein>
<evidence type="ECO:0000313" key="8">
    <source>
        <dbReference type="Proteomes" id="UP001153678"/>
    </source>
</evidence>
<reference evidence="7" key="1">
    <citation type="submission" date="2022-08" db="EMBL/GenBank/DDBJ databases">
        <authorList>
            <person name="Kallberg Y."/>
            <person name="Tangrot J."/>
            <person name="Rosling A."/>
        </authorList>
    </citation>
    <scope>NUCLEOTIDE SEQUENCE</scope>
    <source>
        <strain evidence="7">Wild A</strain>
    </source>
</reference>
<dbReference type="Gene3D" id="1.20.120.1630">
    <property type="match status" value="1"/>
</dbReference>
<keyword evidence="4" id="KW-0472">Membrane</keyword>
<dbReference type="GO" id="GO:0032259">
    <property type="term" value="P:methylation"/>
    <property type="evidence" value="ECO:0007669"/>
    <property type="project" value="UniProtKB-KW"/>
</dbReference>
<dbReference type="Proteomes" id="UP001153678">
    <property type="component" value="Unassembled WGS sequence"/>
</dbReference>
<keyword evidence="8" id="KW-1185">Reference proteome</keyword>
<keyword evidence="6" id="KW-0732">Signal</keyword>
<keyword evidence="2" id="KW-0812">Transmembrane</keyword>
<organism evidence="7 8">
    <name type="scientific">Funneliformis geosporum</name>
    <dbReference type="NCBI Taxonomy" id="1117311"/>
    <lineage>
        <taxon>Eukaryota</taxon>
        <taxon>Fungi</taxon>
        <taxon>Fungi incertae sedis</taxon>
        <taxon>Mucoromycota</taxon>
        <taxon>Glomeromycotina</taxon>
        <taxon>Glomeromycetes</taxon>
        <taxon>Glomerales</taxon>
        <taxon>Glomeraceae</taxon>
        <taxon>Funneliformis</taxon>
    </lineage>
</organism>
<accession>A0A9W4SNF1</accession>
<dbReference type="EMBL" id="CAMKVN010001239">
    <property type="protein sequence ID" value="CAI2174637.1"/>
    <property type="molecule type" value="Genomic_DNA"/>
</dbReference>
<name>A0A9W4SNF1_9GLOM</name>
<dbReference type="OrthoDB" id="422086at2759"/>
<feature type="chain" id="PRO_5040927707" description="Protein-S-isoprenylcysteine O-methyltransferase" evidence="6">
    <location>
        <begin position="19"/>
        <end position="221"/>
    </location>
</feature>
<dbReference type="GO" id="GO:0004671">
    <property type="term" value="F:protein C-terminal S-isoprenylcysteine carboxyl O-methyltransferase activity"/>
    <property type="evidence" value="ECO:0007669"/>
    <property type="project" value="UniProtKB-EC"/>
</dbReference>
<keyword evidence="5" id="KW-0808">Transferase</keyword>
<dbReference type="AlphaFoldDB" id="A0A9W4SNF1"/>
<keyword evidence="3" id="KW-1133">Transmembrane helix</keyword>
<evidence type="ECO:0000256" key="2">
    <source>
        <dbReference type="ARBA" id="ARBA00022692"/>
    </source>
</evidence>
<comment type="catalytic activity">
    <reaction evidence="5">
        <text>[protein]-C-terminal S-[(2E,6E)-farnesyl]-L-cysteine + S-adenosyl-L-methionine = [protein]-C-terminal S-[(2E,6E)-farnesyl]-L-cysteine methyl ester + S-adenosyl-L-homocysteine</text>
        <dbReference type="Rhea" id="RHEA:21672"/>
        <dbReference type="Rhea" id="RHEA-COMP:12125"/>
        <dbReference type="Rhea" id="RHEA-COMP:12126"/>
        <dbReference type="ChEBI" id="CHEBI:57856"/>
        <dbReference type="ChEBI" id="CHEBI:59789"/>
        <dbReference type="ChEBI" id="CHEBI:90510"/>
        <dbReference type="ChEBI" id="CHEBI:90511"/>
        <dbReference type="EC" id="2.1.1.100"/>
    </reaction>
</comment>
<comment type="similarity">
    <text evidence="5">Belongs to the class VI-like SAM-binding methyltransferase superfamily. Isoprenylcysteine carboxyl methyltransferase family.</text>
</comment>
<evidence type="ECO:0000256" key="4">
    <source>
        <dbReference type="ARBA" id="ARBA00023136"/>
    </source>
</evidence>
<evidence type="ECO:0000313" key="7">
    <source>
        <dbReference type="EMBL" id="CAI2174637.1"/>
    </source>
</evidence>